<dbReference type="AlphaFoldDB" id="A0A1I1U1B5"/>
<dbReference type="GO" id="GO:0008270">
    <property type="term" value="F:zinc ion binding"/>
    <property type="evidence" value="ECO:0007669"/>
    <property type="project" value="InterPro"/>
</dbReference>
<proteinExistence type="inferred from homology"/>
<evidence type="ECO:0000256" key="4">
    <source>
        <dbReference type="ARBA" id="ARBA00012564"/>
    </source>
</evidence>
<dbReference type="EC" id="3.4.11.2" evidence="4"/>
<dbReference type="PANTHER" id="PTHR11533">
    <property type="entry name" value="PROTEASE M1 ZINC METALLOPROTEASE"/>
    <property type="match status" value="1"/>
</dbReference>
<reference evidence="18 19" key="1">
    <citation type="submission" date="2016-10" db="EMBL/GenBank/DDBJ databases">
        <authorList>
            <person name="de Groot N.N."/>
        </authorList>
    </citation>
    <scope>NUCLEOTIDE SEQUENCE [LARGE SCALE GENOMIC DNA]</scope>
    <source>
        <strain evidence="18 19">CGMCC 4.5739</strain>
    </source>
</reference>
<dbReference type="PROSITE" id="PS51318">
    <property type="entry name" value="TAT"/>
    <property type="match status" value="1"/>
</dbReference>
<dbReference type="GO" id="GO:0043171">
    <property type="term" value="P:peptide catabolic process"/>
    <property type="evidence" value="ECO:0007669"/>
    <property type="project" value="TreeGrafter"/>
</dbReference>
<dbReference type="GO" id="GO:0070006">
    <property type="term" value="F:metalloaminopeptidase activity"/>
    <property type="evidence" value="ECO:0007669"/>
    <property type="project" value="TreeGrafter"/>
</dbReference>
<evidence type="ECO:0000256" key="10">
    <source>
        <dbReference type="ARBA" id="ARBA00022833"/>
    </source>
</evidence>
<dbReference type="RefSeq" id="WP_093841352.1">
    <property type="nucleotide sequence ID" value="NZ_FOLM01000022.1"/>
</dbReference>
<evidence type="ECO:0000256" key="8">
    <source>
        <dbReference type="ARBA" id="ARBA00022723"/>
    </source>
</evidence>
<evidence type="ECO:0000313" key="19">
    <source>
        <dbReference type="Proteomes" id="UP000199207"/>
    </source>
</evidence>
<dbReference type="InterPro" id="IPR027268">
    <property type="entry name" value="Peptidase_M4/M1_CTD_sf"/>
</dbReference>
<dbReference type="Gene3D" id="2.60.40.1730">
    <property type="entry name" value="tricorn interacting facor f3 domain"/>
    <property type="match status" value="1"/>
</dbReference>
<dbReference type="EMBL" id="FOLM01000022">
    <property type="protein sequence ID" value="SFD64504.1"/>
    <property type="molecule type" value="Genomic_DNA"/>
</dbReference>
<feature type="signal peptide" evidence="15">
    <location>
        <begin position="1"/>
        <end position="31"/>
    </location>
</feature>
<dbReference type="InterPro" id="IPR050344">
    <property type="entry name" value="Peptidase_M1_aminopeptidases"/>
</dbReference>
<feature type="region of interest" description="Disordered" evidence="14">
    <location>
        <begin position="484"/>
        <end position="508"/>
    </location>
</feature>
<dbReference type="CDD" id="cd09603">
    <property type="entry name" value="M1_APN_like"/>
    <property type="match status" value="1"/>
</dbReference>
<dbReference type="InterPro" id="IPR045357">
    <property type="entry name" value="Aminopeptidase_N-like_N"/>
</dbReference>
<dbReference type="OrthoDB" id="100605at2"/>
<dbReference type="Gene3D" id="1.10.390.10">
    <property type="entry name" value="Neutral Protease Domain 2"/>
    <property type="match status" value="1"/>
</dbReference>
<name>A0A1I1U1B5_9ACTN</name>
<keyword evidence="10" id="KW-0862">Zinc</keyword>
<dbReference type="GO" id="GO:0016020">
    <property type="term" value="C:membrane"/>
    <property type="evidence" value="ECO:0007669"/>
    <property type="project" value="TreeGrafter"/>
</dbReference>
<evidence type="ECO:0000256" key="1">
    <source>
        <dbReference type="ARBA" id="ARBA00000098"/>
    </source>
</evidence>
<comment type="catalytic activity">
    <reaction evidence="1">
        <text>Release of an N-terminal amino acid, Xaa-|-Yaa- from a peptide, amide or arylamide. Xaa is preferably Ala, but may be most amino acids including Pro (slow action). When a terminal hydrophobic residue is followed by a prolyl residue, the two may be released as an intact Xaa-Pro dipeptide.</text>
        <dbReference type="EC" id="3.4.11.2"/>
    </reaction>
</comment>
<dbReference type="InterPro" id="IPR001930">
    <property type="entry name" value="Peptidase_M1"/>
</dbReference>
<dbReference type="PRINTS" id="PR00756">
    <property type="entry name" value="ALADIPTASE"/>
</dbReference>
<dbReference type="GO" id="GO:0006508">
    <property type="term" value="P:proteolysis"/>
    <property type="evidence" value="ECO:0007669"/>
    <property type="project" value="UniProtKB-KW"/>
</dbReference>
<keyword evidence="9" id="KW-0378">Hydrolase</keyword>
<dbReference type="InterPro" id="IPR042097">
    <property type="entry name" value="Aminopeptidase_N-like_N_sf"/>
</dbReference>
<comment type="similarity">
    <text evidence="3">Belongs to the peptidase M1 family.</text>
</comment>
<dbReference type="GO" id="GO:0042277">
    <property type="term" value="F:peptide binding"/>
    <property type="evidence" value="ECO:0007669"/>
    <property type="project" value="TreeGrafter"/>
</dbReference>
<evidence type="ECO:0000256" key="13">
    <source>
        <dbReference type="ARBA" id="ARBA00031533"/>
    </source>
</evidence>
<evidence type="ECO:0000256" key="9">
    <source>
        <dbReference type="ARBA" id="ARBA00022801"/>
    </source>
</evidence>
<dbReference type="Pfam" id="PF17900">
    <property type="entry name" value="Peptidase_M1_N"/>
    <property type="match status" value="1"/>
</dbReference>
<evidence type="ECO:0000259" key="17">
    <source>
        <dbReference type="Pfam" id="PF17900"/>
    </source>
</evidence>
<keyword evidence="8" id="KW-0479">Metal-binding</keyword>
<evidence type="ECO:0000256" key="5">
    <source>
        <dbReference type="ARBA" id="ARBA00015611"/>
    </source>
</evidence>
<dbReference type="InterPro" id="IPR014782">
    <property type="entry name" value="Peptidase_M1_dom"/>
</dbReference>
<feature type="domain" description="Peptidase M1 membrane alanine aminopeptidase" evidence="16">
    <location>
        <begin position="274"/>
        <end position="476"/>
    </location>
</feature>
<sequence length="508" mass="54113">MIIHAPRAPGAVRRRVLSLAAALTGTVALTAAQLPAPPPAPAGAGDRLFPHLGNPGYDVLGYHLDLGYGGDNTRPLTGRTSLVARAEATLERFNLDFAGGRVRSVTVDGAPAAFATAGEDLVIDPAEPPAGGTTFRVTVEHTSPTEGAGTAWIRTSEGDGGLVTAAQPDAAHRVFPANDHPSDKALFSFRISAPQGVTAVANGVPAGRTPGPAPGQVTWSYRTLHPMAPELVQIALGDLDVVHRDTAAPVALRDVVPSADREALEPWLSRTPGHLRWLEERLGGYPFGNYGVLVADAVFPFALETQTLSLFPRFLFLAGQGRVADWQREEIMVHELAHQWFGNSVTPAEWSDLWLSESHATWYEWTWAAEHGGPALEERVRAAYEHSDRWRAEAGPVAAPHGPDGEEPPDIFHPVVYDGGAVVLYALRERIGAAAFERLQRQWVARHRDGTAGTADFIALAGQVSGQELDGFLTAWLYGERTPAMPGHPGWRPAPRGSGGGSGGGETA</sequence>
<dbReference type="Pfam" id="PF01433">
    <property type="entry name" value="Peptidase_M1"/>
    <property type="match status" value="1"/>
</dbReference>
<accession>A0A1I1U1B5</accession>
<dbReference type="InterPro" id="IPR006311">
    <property type="entry name" value="TAT_signal"/>
</dbReference>
<evidence type="ECO:0000256" key="3">
    <source>
        <dbReference type="ARBA" id="ARBA00010136"/>
    </source>
</evidence>
<organism evidence="18 19">
    <name type="scientific">Streptomyces aidingensis</name>
    <dbReference type="NCBI Taxonomy" id="910347"/>
    <lineage>
        <taxon>Bacteria</taxon>
        <taxon>Bacillati</taxon>
        <taxon>Actinomycetota</taxon>
        <taxon>Actinomycetes</taxon>
        <taxon>Kitasatosporales</taxon>
        <taxon>Streptomycetaceae</taxon>
        <taxon>Streptomyces</taxon>
    </lineage>
</organism>
<dbReference type="Proteomes" id="UP000199207">
    <property type="component" value="Unassembled WGS sequence"/>
</dbReference>
<comment type="cofactor">
    <cofactor evidence="2">
        <name>Zn(2+)</name>
        <dbReference type="ChEBI" id="CHEBI:29105"/>
    </cofactor>
</comment>
<gene>
    <name evidence="18" type="ORF">SAMN05421773_12233</name>
</gene>
<evidence type="ECO:0000256" key="12">
    <source>
        <dbReference type="ARBA" id="ARBA00029811"/>
    </source>
</evidence>
<dbReference type="PANTHER" id="PTHR11533:SF174">
    <property type="entry name" value="PUROMYCIN-SENSITIVE AMINOPEPTIDASE-RELATED"/>
    <property type="match status" value="1"/>
</dbReference>
<feature type="domain" description="Aminopeptidase N-like N-terminal" evidence="17">
    <location>
        <begin position="115"/>
        <end position="227"/>
    </location>
</feature>
<feature type="chain" id="PRO_5011606363" description="Aminopeptidase N" evidence="15">
    <location>
        <begin position="32"/>
        <end position="508"/>
    </location>
</feature>
<evidence type="ECO:0000256" key="15">
    <source>
        <dbReference type="SAM" id="SignalP"/>
    </source>
</evidence>
<dbReference type="SUPFAM" id="SSF63737">
    <property type="entry name" value="Leukotriene A4 hydrolase N-terminal domain"/>
    <property type="match status" value="1"/>
</dbReference>
<evidence type="ECO:0000256" key="11">
    <source>
        <dbReference type="ARBA" id="ARBA00023049"/>
    </source>
</evidence>
<keyword evidence="6" id="KW-0031">Aminopeptidase</keyword>
<evidence type="ECO:0000256" key="2">
    <source>
        <dbReference type="ARBA" id="ARBA00001947"/>
    </source>
</evidence>
<keyword evidence="7" id="KW-0645">Protease</keyword>
<dbReference type="STRING" id="910347.SAMN05421773_12233"/>
<dbReference type="GO" id="GO:0016285">
    <property type="term" value="F:alanyl aminopeptidase activity"/>
    <property type="evidence" value="ECO:0007669"/>
    <property type="project" value="UniProtKB-EC"/>
</dbReference>
<evidence type="ECO:0000313" key="18">
    <source>
        <dbReference type="EMBL" id="SFD64504.1"/>
    </source>
</evidence>
<evidence type="ECO:0000256" key="6">
    <source>
        <dbReference type="ARBA" id="ARBA00022438"/>
    </source>
</evidence>
<dbReference type="GO" id="GO:0005737">
    <property type="term" value="C:cytoplasm"/>
    <property type="evidence" value="ECO:0007669"/>
    <property type="project" value="TreeGrafter"/>
</dbReference>
<dbReference type="SUPFAM" id="SSF55486">
    <property type="entry name" value="Metalloproteases ('zincins'), catalytic domain"/>
    <property type="match status" value="1"/>
</dbReference>
<dbReference type="GO" id="GO:0005615">
    <property type="term" value="C:extracellular space"/>
    <property type="evidence" value="ECO:0007669"/>
    <property type="project" value="TreeGrafter"/>
</dbReference>
<keyword evidence="11" id="KW-0482">Metalloprotease</keyword>
<keyword evidence="19" id="KW-1185">Reference proteome</keyword>
<evidence type="ECO:0000256" key="7">
    <source>
        <dbReference type="ARBA" id="ARBA00022670"/>
    </source>
</evidence>
<keyword evidence="15" id="KW-0732">Signal</keyword>
<protein>
    <recommendedName>
        <fullName evidence="5">Aminopeptidase N</fullName>
        <ecNumber evidence="4">3.4.11.2</ecNumber>
    </recommendedName>
    <alternativeName>
        <fullName evidence="12">Alanine aminopeptidase</fullName>
    </alternativeName>
    <alternativeName>
        <fullName evidence="13">Lysyl aminopeptidase</fullName>
    </alternativeName>
</protein>
<evidence type="ECO:0000259" key="16">
    <source>
        <dbReference type="Pfam" id="PF01433"/>
    </source>
</evidence>
<evidence type="ECO:0000256" key="14">
    <source>
        <dbReference type="SAM" id="MobiDB-lite"/>
    </source>
</evidence>
<feature type="compositionally biased region" description="Gly residues" evidence="14">
    <location>
        <begin position="497"/>
        <end position="508"/>
    </location>
</feature>